<dbReference type="Proteomes" id="UP000175989">
    <property type="component" value="Unassembled WGS sequence"/>
</dbReference>
<dbReference type="GO" id="GO:0005524">
    <property type="term" value="F:ATP binding"/>
    <property type="evidence" value="ECO:0007669"/>
    <property type="project" value="UniProtKB-KW"/>
</dbReference>
<dbReference type="AlphaFoldDB" id="A0A1E7WQH3"/>
<evidence type="ECO:0000259" key="5">
    <source>
        <dbReference type="PROSITE" id="PS50893"/>
    </source>
</evidence>
<proteinExistence type="predicted"/>
<dbReference type="GO" id="GO:0016887">
    <property type="term" value="F:ATP hydrolysis activity"/>
    <property type="evidence" value="ECO:0007669"/>
    <property type="project" value="InterPro"/>
</dbReference>
<dbReference type="InterPro" id="IPR003593">
    <property type="entry name" value="AAA+_ATPase"/>
</dbReference>
<evidence type="ECO:0000256" key="2">
    <source>
        <dbReference type="ARBA" id="ARBA00022475"/>
    </source>
</evidence>
<dbReference type="Pfam" id="PF00005">
    <property type="entry name" value="ABC_tran"/>
    <property type="match status" value="1"/>
</dbReference>
<dbReference type="InterPro" id="IPR003439">
    <property type="entry name" value="ABC_transporter-like_ATP-bd"/>
</dbReference>
<protein>
    <submittedName>
        <fullName evidence="6">Putative ABC transporter ATP-binding protein YxlF</fullName>
        <ecNumber evidence="6">3.6.3.-</ecNumber>
    </submittedName>
</protein>
<keyword evidence="4 6" id="KW-0067">ATP-binding</keyword>
<feature type="domain" description="ABC transporter" evidence="5">
    <location>
        <begin position="2"/>
        <end position="205"/>
    </location>
</feature>
<organism evidence="6 7">
    <name type="scientific">Duganella phyllosphaerae</name>
    <dbReference type="NCBI Taxonomy" id="762836"/>
    <lineage>
        <taxon>Bacteria</taxon>
        <taxon>Pseudomonadati</taxon>
        <taxon>Pseudomonadota</taxon>
        <taxon>Betaproteobacteria</taxon>
        <taxon>Burkholderiales</taxon>
        <taxon>Oxalobacteraceae</taxon>
        <taxon>Telluria group</taxon>
        <taxon>Duganella</taxon>
    </lineage>
</organism>
<dbReference type="InterPro" id="IPR051782">
    <property type="entry name" value="ABC_Transporter_VariousFunc"/>
</dbReference>
<keyword evidence="6" id="KW-0378">Hydrolase</keyword>
<dbReference type="Gene3D" id="3.40.50.300">
    <property type="entry name" value="P-loop containing nucleotide triphosphate hydrolases"/>
    <property type="match status" value="1"/>
</dbReference>
<dbReference type="OrthoDB" id="9087134at2"/>
<keyword evidence="3" id="KW-0547">Nucleotide-binding</keyword>
<dbReference type="EMBL" id="LROM01000079">
    <property type="protein sequence ID" value="OFA01643.1"/>
    <property type="molecule type" value="Genomic_DNA"/>
</dbReference>
<comment type="caution">
    <text evidence="6">The sequence shown here is derived from an EMBL/GenBank/DDBJ whole genome shotgun (WGS) entry which is preliminary data.</text>
</comment>
<dbReference type="PATRIC" id="fig|762836.4.peg.2219"/>
<sequence length="207" mass="22269">MLRVEQVCKSYGSRQILRSINLACAPGAYMLRGPNGIGKSTLLRVLAGVTPPDSGAVWIDNHALHEQPVEAKLRLAYAPDECPIYPFITGSELLAFVAHAKRCQLTPQVRAVVERFGLDGHLATRCGDMSLGTQKKLMLAAAWIGDPSVLLLDEPSNGLDLDAHAVLVDLLREKSANAVVFVSSHDQAFAQAVGAQVVAFESLQADR</sequence>
<evidence type="ECO:0000256" key="1">
    <source>
        <dbReference type="ARBA" id="ARBA00022448"/>
    </source>
</evidence>
<dbReference type="PANTHER" id="PTHR42939">
    <property type="entry name" value="ABC TRANSPORTER ATP-BINDING PROTEIN ALBC-RELATED"/>
    <property type="match status" value="1"/>
</dbReference>
<evidence type="ECO:0000313" key="6">
    <source>
        <dbReference type="EMBL" id="OFA01643.1"/>
    </source>
</evidence>
<dbReference type="EC" id="3.6.3.-" evidence="6"/>
<evidence type="ECO:0000256" key="3">
    <source>
        <dbReference type="ARBA" id="ARBA00022741"/>
    </source>
</evidence>
<dbReference type="InterPro" id="IPR027417">
    <property type="entry name" value="P-loop_NTPase"/>
</dbReference>
<reference evidence="7" key="1">
    <citation type="journal article" date="2016" name="Front. Microbiol.">
        <title>Molecular Keys to the Janthinobacterium and Duganella spp. Interaction with the Plant Pathogen Fusarium graminearum.</title>
        <authorList>
            <person name="Haack F.S."/>
            <person name="Poehlein A."/>
            <person name="Kroger C."/>
            <person name="Voigt C.A."/>
            <person name="Piepenbring M."/>
            <person name="Bode H.B."/>
            <person name="Daniel R."/>
            <person name="Schafer W."/>
            <person name="Streit W.R."/>
        </authorList>
    </citation>
    <scope>NUCLEOTIDE SEQUENCE [LARGE SCALE GENOMIC DNA]</scope>
    <source>
        <strain evidence="7">T54</strain>
    </source>
</reference>
<gene>
    <name evidence="6" type="primary">yxlF_3</name>
    <name evidence="6" type="ORF">DUPY_21420</name>
</gene>
<dbReference type="SUPFAM" id="SSF52540">
    <property type="entry name" value="P-loop containing nucleoside triphosphate hydrolases"/>
    <property type="match status" value="1"/>
</dbReference>
<dbReference type="SMART" id="SM00382">
    <property type="entry name" value="AAA"/>
    <property type="match status" value="1"/>
</dbReference>
<name>A0A1E7WQH3_9BURK</name>
<keyword evidence="2" id="KW-0472">Membrane</keyword>
<evidence type="ECO:0000313" key="7">
    <source>
        <dbReference type="Proteomes" id="UP000175989"/>
    </source>
</evidence>
<keyword evidence="7" id="KW-1185">Reference proteome</keyword>
<accession>A0A1E7WQH3</accession>
<dbReference type="PROSITE" id="PS50893">
    <property type="entry name" value="ABC_TRANSPORTER_2"/>
    <property type="match status" value="1"/>
</dbReference>
<dbReference type="PANTHER" id="PTHR42939:SF1">
    <property type="entry name" value="ABC TRANSPORTER ATP-BINDING PROTEIN ALBC-RELATED"/>
    <property type="match status" value="1"/>
</dbReference>
<evidence type="ECO:0000256" key="4">
    <source>
        <dbReference type="ARBA" id="ARBA00022840"/>
    </source>
</evidence>
<keyword evidence="2" id="KW-1003">Cell membrane</keyword>
<keyword evidence="1" id="KW-0813">Transport</keyword>
<dbReference type="RefSeq" id="WP_070247883.1">
    <property type="nucleotide sequence ID" value="NZ_LROM01000079.1"/>
</dbReference>